<accession>A0A4P9Z6B6</accession>
<evidence type="ECO:0000313" key="2">
    <source>
        <dbReference type="EMBL" id="RKP27381.1"/>
    </source>
</evidence>
<sequence length="64" mass="7293">FLPAEQVSGDVLLHLMHDTLRDLNVMSVGHRLGILKAIYRLKLEHNIPLDVDDFIPQGMRQKSS</sequence>
<gene>
    <name evidence="2" type="ORF">SYNPS1DRAFT_12761</name>
</gene>
<dbReference type="AlphaFoldDB" id="A0A4P9Z6B6"/>
<reference evidence="3" key="1">
    <citation type="journal article" date="2018" name="Nat. Microbiol.">
        <title>Leveraging single-cell genomics to expand the fungal tree of life.</title>
        <authorList>
            <person name="Ahrendt S.R."/>
            <person name="Quandt C.A."/>
            <person name="Ciobanu D."/>
            <person name="Clum A."/>
            <person name="Salamov A."/>
            <person name="Andreopoulos B."/>
            <person name="Cheng J.F."/>
            <person name="Woyke T."/>
            <person name="Pelin A."/>
            <person name="Henrissat B."/>
            <person name="Reynolds N.K."/>
            <person name="Benny G.L."/>
            <person name="Smith M.E."/>
            <person name="James T.Y."/>
            <person name="Grigoriev I.V."/>
        </authorList>
    </citation>
    <scope>NUCLEOTIDE SEQUENCE [LARGE SCALE GENOMIC DNA]</scope>
    <source>
        <strain evidence="3">Benny S71-1</strain>
    </source>
</reference>
<evidence type="ECO:0000259" key="1">
    <source>
        <dbReference type="PROSITE" id="PS50105"/>
    </source>
</evidence>
<dbReference type="EMBL" id="KZ989217">
    <property type="protein sequence ID" value="RKP27381.1"/>
    <property type="molecule type" value="Genomic_DNA"/>
</dbReference>
<dbReference type="Pfam" id="PF00536">
    <property type="entry name" value="SAM_1"/>
    <property type="match status" value="1"/>
</dbReference>
<protein>
    <recommendedName>
        <fullName evidence="1">SAM domain-containing protein</fullName>
    </recommendedName>
</protein>
<dbReference type="OrthoDB" id="8883818at2759"/>
<dbReference type="InterPro" id="IPR001660">
    <property type="entry name" value="SAM"/>
</dbReference>
<keyword evidence="3" id="KW-1185">Reference proteome</keyword>
<dbReference type="Proteomes" id="UP000278143">
    <property type="component" value="Unassembled WGS sequence"/>
</dbReference>
<organism evidence="2 3">
    <name type="scientific">Syncephalis pseudoplumigaleata</name>
    <dbReference type="NCBI Taxonomy" id="1712513"/>
    <lineage>
        <taxon>Eukaryota</taxon>
        <taxon>Fungi</taxon>
        <taxon>Fungi incertae sedis</taxon>
        <taxon>Zoopagomycota</taxon>
        <taxon>Zoopagomycotina</taxon>
        <taxon>Zoopagomycetes</taxon>
        <taxon>Zoopagales</taxon>
        <taxon>Piptocephalidaceae</taxon>
        <taxon>Syncephalis</taxon>
    </lineage>
</organism>
<dbReference type="SUPFAM" id="SSF47769">
    <property type="entry name" value="SAM/Pointed domain"/>
    <property type="match status" value="1"/>
</dbReference>
<proteinExistence type="predicted"/>
<evidence type="ECO:0000313" key="3">
    <source>
        <dbReference type="Proteomes" id="UP000278143"/>
    </source>
</evidence>
<feature type="domain" description="SAM" evidence="1">
    <location>
        <begin position="1"/>
        <end position="44"/>
    </location>
</feature>
<dbReference type="Gene3D" id="1.10.150.50">
    <property type="entry name" value="Transcription Factor, Ets-1"/>
    <property type="match status" value="1"/>
</dbReference>
<name>A0A4P9Z6B6_9FUNG</name>
<dbReference type="PROSITE" id="PS50105">
    <property type="entry name" value="SAM_DOMAIN"/>
    <property type="match status" value="1"/>
</dbReference>
<dbReference type="InterPro" id="IPR013761">
    <property type="entry name" value="SAM/pointed_sf"/>
</dbReference>
<feature type="non-terminal residue" evidence="2">
    <location>
        <position position="1"/>
    </location>
</feature>